<sequence length="233" mass="24894">MYSLTRPGSHDSELEALQTDVMRFVAILGLCLAAIFSLVQSVAQEQQGEKQIATASVTEVLASVSRDLSPSPPPAKEVARIPRDQASHASKPLRLPVTPEPKPTAPAASPELGYTLEFDSPEVLLALLQAQSVQVIATLNDKVWISRGKPLFIQAEPPAQYHRMEAATVPEALRQGLRNVAGAAEPDWGVVLPAQLQEQLRGYANRPGGGALVIQADASVRLEAAQNQAASTR</sequence>
<keyword evidence="4" id="KW-1185">Reference proteome</keyword>
<evidence type="ECO:0000256" key="1">
    <source>
        <dbReference type="SAM" id="MobiDB-lite"/>
    </source>
</evidence>
<proteinExistence type="predicted"/>
<feature type="compositionally biased region" description="Basic and acidic residues" evidence="1">
    <location>
        <begin position="77"/>
        <end position="86"/>
    </location>
</feature>
<feature type="region of interest" description="Disordered" evidence="1">
    <location>
        <begin position="64"/>
        <end position="110"/>
    </location>
</feature>
<accession>A0ABT3TIY2</accession>
<organism evidence="3 4">
    <name type="scientific">Candidatus Litorirhabdus singularis</name>
    <dbReference type="NCBI Taxonomy" id="2518993"/>
    <lineage>
        <taxon>Bacteria</taxon>
        <taxon>Pseudomonadati</taxon>
        <taxon>Pseudomonadota</taxon>
        <taxon>Gammaproteobacteria</taxon>
        <taxon>Cellvibrionales</taxon>
        <taxon>Halieaceae</taxon>
        <taxon>Candidatus Litorirhabdus</taxon>
    </lineage>
</organism>
<feature type="transmembrane region" description="Helical" evidence="2">
    <location>
        <begin position="21"/>
        <end position="39"/>
    </location>
</feature>
<comment type="caution">
    <text evidence="3">The sequence shown here is derived from an EMBL/GenBank/DDBJ whole genome shotgun (WGS) entry which is preliminary data.</text>
</comment>
<evidence type="ECO:0000313" key="3">
    <source>
        <dbReference type="EMBL" id="MCX2982285.1"/>
    </source>
</evidence>
<keyword evidence="2" id="KW-0472">Membrane</keyword>
<protein>
    <submittedName>
        <fullName evidence="3">Uncharacterized protein</fullName>
    </submittedName>
</protein>
<reference evidence="3" key="1">
    <citation type="submission" date="2019-02" db="EMBL/GenBank/DDBJ databases">
        <authorList>
            <person name="Li S.-H."/>
        </authorList>
    </citation>
    <scope>NUCLEOTIDE SEQUENCE</scope>
    <source>
        <strain evidence="3">IMCC14734</strain>
    </source>
</reference>
<name>A0ABT3TIY2_9GAMM</name>
<dbReference type="EMBL" id="SHNN01000003">
    <property type="protein sequence ID" value="MCX2982285.1"/>
    <property type="molecule type" value="Genomic_DNA"/>
</dbReference>
<keyword evidence="2" id="KW-1133">Transmembrane helix</keyword>
<keyword evidence="2" id="KW-0812">Transmembrane</keyword>
<gene>
    <name evidence="3" type="ORF">EYC98_15590</name>
</gene>
<evidence type="ECO:0000256" key="2">
    <source>
        <dbReference type="SAM" id="Phobius"/>
    </source>
</evidence>
<dbReference type="Proteomes" id="UP001143362">
    <property type="component" value="Unassembled WGS sequence"/>
</dbReference>
<evidence type="ECO:0000313" key="4">
    <source>
        <dbReference type="Proteomes" id="UP001143362"/>
    </source>
</evidence>
<dbReference type="RefSeq" id="WP_279246309.1">
    <property type="nucleotide sequence ID" value="NZ_SHNN01000003.1"/>
</dbReference>